<dbReference type="HAMAP" id="MF_00245">
    <property type="entry name" value="UPF0122"/>
    <property type="match status" value="1"/>
</dbReference>
<evidence type="ECO:0000313" key="4">
    <source>
        <dbReference type="EMBL" id="ERT61689.1"/>
    </source>
</evidence>
<sequence length="109" mass="12664">MLEDVLRKGRLLDIYGPLLTERQERCMDMYFNQDLSLAEIGVNLEISRQGVHDLLHRASQSLEHYEAKLHLLERAQVLQREVEMAARLLEGGSTAEIEEAKRILHRIEL</sequence>
<proteinExistence type="inferred from homology"/>
<dbReference type="SUPFAM" id="SSF88659">
    <property type="entry name" value="Sigma3 and sigma4 domains of RNA polymerase sigma factors"/>
    <property type="match status" value="1"/>
</dbReference>
<reference evidence="4 5" key="1">
    <citation type="submission" date="2013-09" db="EMBL/GenBank/DDBJ databases">
        <authorList>
            <person name="Durkin A.S."/>
            <person name="Haft D.R."/>
            <person name="McCorrison J."/>
            <person name="Torralba M."/>
            <person name="Gillis M."/>
            <person name="Haft D.H."/>
            <person name="Methe B."/>
            <person name="Sutton G."/>
            <person name="Nelson K.E."/>
        </authorList>
    </citation>
    <scope>NUCLEOTIDE SEQUENCE [LARGE SCALE GENOMIC DNA]</scope>
    <source>
        <strain evidence="4 5">BV3C16-1</strain>
    </source>
</reference>
<accession>U7US30</accession>
<dbReference type="AlphaFoldDB" id="U7US30"/>
<dbReference type="Proteomes" id="UP000017090">
    <property type="component" value="Unassembled WGS sequence"/>
</dbReference>
<comment type="similarity">
    <text evidence="1 3">Belongs to the UPF0122 family.</text>
</comment>
<dbReference type="InterPro" id="IPR054831">
    <property type="entry name" value="UPF0122_fam_protein"/>
</dbReference>
<dbReference type="Pfam" id="PF04297">
    <property type="entry name" value="UPF0122"/>
    <property type="match status" value="1"/>
</dbReference>
<dbReference type="RefSeq" id="WP_023052979.1">
    <property type="nucleotide sequence ID" value="NZ_AWXA01000008.1"/>
</dbReference>
<evidence type="ECO:0000256" key="1">
    <source>
        <dbReference type="ARBA" id="ARBA00008720"/>
    </source>
</evidence>
<dbReference type="PANTHER" id="PTHR40083:SF1">
    <property type="entry name" value="UPF0122 PROTEIN YLXM"/>
    <property type="match status" value="1"/>
</dbReference>
<keyword evidence="5" id="KW-1185">Reference proteome</keyword>
<dbReference type="eggNOG" id="COG2739">
    <property type="taxonomic scope" value="Bacteria"/>
</dbReference>
<dbReference type="InterPro" id="IPR036388">
    <property type="entry name" value="WH-like_DNA-bd_sf"/>
</dbReference>
<name>U7US30_9FIRM</name>
<dbReference type="PANTHER" id="PTHR40083">
    <property type="entry name" value="UPF0122 PROTEIN CBO2450/CLC_2298"/>
    <property type="match status" value="1"/>
</dbReference>
<comment type="function">
    <text evidence="2 3">Might take part in the signal recognition particle (SRP) pathway. This is inferred from the conservation of its genetic proximity to ftsY/ffh. May be a regulatory protein.</text>
</comment>
<dbReference type="STRING" id="1111454.HMPREF1250_2155"/>
<comment type="caution">
    <text evidence="4">The sequence shown here is derived from an EMBL/GenBank/DDBJ whole genome shotgun (WGS) entry which is preliminary data.</text>
</comment>
<evidence type="ECO:0000256" key="3">
    <source>
        <dbReference type="HAMAP-Rule" id="MF_00245"/>
    </source>
</evidence>
<evidence type="ECO:0000256" key="2">
    <source>
        <dbReference type="ARBA" id="ARBA00024764"/>
    </source>
</evidence>
<dbReference type="Gene3D" id="1.10.10.10">
    <property type="entry name" value="Winged helix-like DNA-binding domain superfamily/Winged helix DNA-binding domain"/>
    <property type="match status" value="1"/>
</dbReference>
<organism evidence="4 5">
    <name type="scientific">Megasphaera vaginalis</name>
    <name type="common">ex Srinivasan et al. 2021</name>
    <dbReference type="NCBI Taxonomy" id="1111454"/>
    <lineage>
        <taxon>Bacteria</taxon>
        <taxon>Bacillati</taxon>
        <taxon>Bacillota</taxon>
        <taxon>Negativicutes</taxon>
        <taxon>Veillonellales</taxon>
        <taxon>Veillonellaceae</taxon>
        <taxon>Megasphaera</taxon>
    </lineage>
</organism>
<dbReference type="OrthoDB" id="6392at2"/>
<dbReference type="EMBL" id="AWXA01000008">
    <property type="protein sequence ID" value="ERT61689.1"/>
    <property type="molecule type" value="Genomic_DNA"/>
</dbReference>
<evidence type="ECO:0000313" key="5">
    <source>
        <dbReference type="Proteomes" id="UP000017090"/>
    </source>
</evidence>
<gene>
    <name evidence="4" type="ORF">HMPREF1250_2155</name>
</gene>
<protein>
    <recommendedName>
        <fullName evidence="3">UPF0122 protein HMPREF1250_2155</fullName>
    </recommendedName>
</protein>
<dbReference type="InterPro" id="IPR007394">
    <property type="entry name" value="UPF0122"/>
</dbReference>
<dbReference type="NCBIfam" id="NF045758">
    <property type="entry name" value="YlxM"/>
    <property type="match status" value="1"/>
</dbReference>
<dbReference type="InterPro" id="IPR013324">
    <property type="entry name" value="RNA_pol_sigma_r3/r4-like"/>
</dbReference>
<dbReference type="PATRIC" id="fig|1111454.3.peg.490"/>